<evidence type="ECO:0000256" key="2">
    <source>
        <dbReference type="ARBA" id="ARBA00004496"/>
    </source>
</evidence>
<dbReference type="AlphaFoldDB" id="A0AAQ3RAZ5"/>
<reference evidence="10 11" key="1">
    <citation type="submission" date="2023-11" db="EMBL/GenBank/DDBJ databases">
        <title>An acidophilic fungus is an integral part of prey digestion in a carnivorous sundew plant.</title>
        <authorList>
            <person name="Tsai I.J."/>
        </authorList>
    </citation>
    <scope>NUCLEOTIDE SEQUENCE [LARGE SCALE GENOMIC DNA]</scope>
    <source>
        <strain evidence="10">169a</strain>
    </source>
</reference>
<dbReference type="EMBL" id="CP138593">
    <property type="protein sequence ID" value="WPH04844.1"/>
    <property type="molecule type" value="Genomic_DNA"/>
</dbReference>
<accession>A0AAQ3RAZ5</accession>
<proteinExistence type="inferred from homology"/>
<keyword evidence="4" id="KW-0963">Cytoplasm</keyword>
<dbReference type="Proteomes" id="UP001303373">
    <property type="component" value="Chromosome 14"/>
</dbReference>
<dbReference type="GO" id="GO:0018064">
    <property type="term" value="F:protein-L-histidine N-tele-methyltransferase activity"/>
    <property type="evidence" value="ECO:0007669"/>
    <property type="project" value="UniProtKB-EC"/>
</dbReference>
<evidence type="ECO:0000313" key="10">
    <source>
        <dbReference type="EMBL" id="WPH04844.1"/>
    </source>
</evidence>
<keyword evidence="11" id="KW-1185">Reference proteome</keyword>
<dbReference type="PANTHER" id="PTHR14614:SF39">
    <property type="entry name" value="HISTIDINE PROTEIN METHYLTRANSFERASE 1 HOMOLOG"/>
    <property type="match status" value="1"/>
</dbReference>
<keyword evidence="7" id="KW-0949">S-adenosyl-L-methionine</keyword>
<evidence type="ECO:0000256" key="6">
    <source>
        <dbReference type="ARBA" id="ARBA00022679"/>
    </source>
</evidence>
<name>A0AAQ3RAZ5_9PEZI</name>
<evidence type="ECO:0000256" key="1">
    <source>
        <dbReference type="ARBA" id="ARBA00004123"/>
    </source>
</evidence>
<evidence type="ECO:0000256" key="5">
    <source>
        <dbReference type="ARBA" id="ARBA00022603"/>
    </source>
</evidence>
<dbReference type="GO" id="GO:0005634">
    <property type="term" value="C:nucleus"/>
    <property type="evidence" value="ECO:0007669"/>
    <property type="project" value="UniProtKB-SubCell"/>
</dbReference>
<dbReference type="EC" id="2.1.1.85" evidence="3"/>
<keyword evidence="6" id="KW-0808">Transferase</keyword>
<evidence type="ECO:0000256" key="4">
    <source>
        <dbReference type="ARBA" id="ARBA00022490"/>
    </source>
</evidence>
<comment type="subcellular location">
    <subcellularLocation>
        <location evidence="2">Cytoplasm</location>
    </subcellularLocation>
    <subcellularLocation>
        <location evidence="1">Nucleus</location>
    </subcellularLocation>
</comment>
<dbReference type="PANTHER" id="PTHR14614">
    <property type="entry name" value="HEPATOCELLULAR CARCINOMA-ASSOCIATED ANTIGEN"/>
    <property type="match status" value="1"/>
</dbReference>
<evidence type="ECO:0000256" key="8">
    <source>
        <dbReference type="ARBA" id="ARBA00023242"/>
    </source>
</evidence>
<evidence type="ECO:0000256" key="9">
    <source>
        <dbReference type="ARBA" id="ARBA00038126"/>
    </source>
</evidence>
<dbReference type="Gene3D" id="3.40.50.150">
    <property type="entry name" value="Vaccinia Virus protein VP39"/>
    <property type="match status" value="1"/>
</dbReference>
<evidence type="ECO:0000313" key="11">
    <source>
        <dbReference type="Proteomes" id="UP001303373"/>
    </source>
</evidence>
<evidence type="ECO:0000256" key="3">
    <source>
        <dbReference type="ARBA" id="ARBA00012533"/>
    </source>
</evidence>
<dbReference type="InterPro" id="IPR019410">
    <property type="entry name" value="Methyltransf_16"/>
</dbReference>
<sequence length="346" mass="37485">MAFQFGFGGGDDDDEIRRVNDPIQAAAESHTVDNVPIEQHGLDTLLSTLPERFTYSAVRIEAPSGQVVFLPRRELYDVRVQLLLEGSDANDAVIDQLQDSDLRSGVYEGGFKTWECSIDLASLLLDRGPRKDIDELVRCQQVVELGAGSALPTLILFRHALLNNIPLTFTLADYNDTVLRLVTLPNLILTWASINASTTEFPTPELSVTSAGDLELNPALLADFTQTLQQKGITLNFISGPWSPELSSLIPSNAPDMGTLILAAETIYSPESTKAFVALLITLLKRAQMSKAMIAAKRMYFGVGGSVDGLKEECAKVGAVASEIENHGVSGMEAGVGRALVEVQMY</sequence>
<dbReference type="InterPro" id="IPR029063">
    <property type="entry name" value="SAM-dependent_MTases_sf"/>
</dbReference>
<protein>
    <recommendedName>
        <fullName evidence="3">protein-histidine N-methyltransferase</fullName>
        <ecNumber evidence="3">2.1.1.85</ecNumber>
    </recommendedName>
</protein>
<keyword evidence="8" id="KW-0539">Nucleus</keyword>
<evidence type="ECO:0000256" key="7">
    <source>
        <dbReference type="ARBA" id="ARBA00022691"/>
    </source>
</evidence>
<dbReference type="GO" id="GO:0005737">
    <property type="term" value="C:cytoplasm"/>
    <property type="evidence" value="ECO:0007669"/>
    <property type="project" value="UniProtKB-SubCell"/>
</dbReference>
<organism evidence="10 11">
    <name type="scientific">Acrodontium crateriforme</name>
    <dbReference type="NCBI Taxonomy" id="150365"/>
    <lineage>
        <taxon>Eukaryota</taxon>
        <taxon>Fungi</taxon>
        <taxon>Dikarya</taxon>
        <taxon>Ascomycota</taxon>
        <taxon>Pezizomycotina</taxon>
        <taxon>Dothideomycetes</taxon>
        <taxon>Dothideomycetidae</taxon>
        <taxon>Mycosphaerellales</taxon>
        <taxon>Teratosphaeriaceae</taxon>
        <taxon>Acrodontium</taxon>
    </lineage>
</organism>
<comment type="similarity">
    <text evidence="9">Belongs to the methyltransferase superfamily. METTL18 family.</text>
</comment>
<gene>
    <name evidence="10" type="ORF">R9X50_00774100</name>
</gene>
<dbReference type="GO" id="GO:0032259">
    <property type="term" value="P:methylation"/>
    <property type="evidence" value="ECO:0007669"/>
    <property type="project" value="UniProtKB-KW"/>
</dbReference>
<keyword evidence="5" id="KW-0489">Methyltransferase</keyword>